<dbReference type="OrthoDB" id="821805at2"/>
<evidence type="ECO:0000313" key="4">
    <source>
        <dbReference type="Proteomes" id="UP000464675"/>
    </source>
</evidence>
<name>A0A6P1TDA8_9GAMM</name>
<protein>
    <submittedName>
        <fullName evidence="2">Uncharacterized protein</fullName>
    </submittedName>
</protein>
<dbReference type="Proteomes" id="UP000563601">
    <property type="component" value="Unassembled WGS sequence"/>
</dbReference>
<organism evidence="2 5">
    <name type="scientific">Microbulbifer hydrolyticus</name>
    <dbReference type="NCBI Taxonomy" id="48074"/>
    <lineage>
        <taxon>Bacteria</taxon>
        <taxon>Pseudomonadati</taxon>
        <taxon>Pseudomonadota</taxon>
        <taxon>Gammaproteobacteria</taxon>
        <taxon>Cellvibrionales</taxon>
        <taxon>Microbulbiferaceae</taxon>
        <taxon>Microbulbifer</taxon>
    </lineage>
</organism>
<evidence type="ECO:0000313" key="2">
    <source>
        <dbReference type="EMBL" id="MBB5210882.1"/>
    </source>
</evidence>
<keyword evidence="1" id="KW-1133">Transmembrane helix</keyword>
<dbReference type="RefSeq" id="WP_161858020.1">
    <property type="nucleotide sequence ID" value="NZ_CP047491.1"/>
</dbReference>
<keyword evidence="1" id="KW-0472">Membrane</keyword>
<proteinExistence type="predicted"/>
<feature type="transmembrane region" description="Helical" evidence="1">
    <location>
        <begin position="12"/>
        <end position="30"/>
    </location>
</feature>
<evidence type="ECO:0000256" key="1">
    <source>
        <dbReference type="SAM" id="Phobius"/>
    </source>
</evidence>
<reference evidence="3 4" key="1">
    <citation type="submission" date="2020-01" db="EMBL/GenBank/DDBJ databases">
        <title>The possibility of degradation of plastic by Microbulbifer hydrolyticus IRE-31.</title>
        <authorList>
            <person name="Liu L."/>
        </authorList>
    </citation>
    <scope>NUCLEOTIDE SEQUENCE [LARGE SCALE GENOMIC DNA]</scope>
    <source>
        <strain evidence="3 4">IRE-31</strain>
    </source>
</reference>
<gene>
    <name evidence="3" type="ORF">GTQ55_06610</name>
    <name evidence="2" type="ORF">HNQ53_001070</name>
</gene>
<evidence type="ECO:0000313" key="3">
    <source>
        <dbReference type="EMBL" id="QHQ38692.1"/>
    </source>
</evidence>
<dbReference type="Proteomes" id="UP000464675">
    <property type="component" value="Chromosome"/>
</dbReference>
<dbReference type="EMBL" id="CP047491">
    <property type="protein sequence ID" value="QHQ38692.1"/>
    <property type="molecule type" value="Genomic_DNA"/>
</dbReference>
<reference evidence="2 5" key="2">
    <citation type="submission" date="2020-08" db="EMBL/GenBank/DDBJ databases">
        <title>Genomic Encyclopedia of Type Strains, Phase IV (KMG-IV): sequencing the most valuable type-strain genomes for metagenomic binning, comparative biology and taxonomic classification.</title>
        <authorList>
            <person name="Goeker M."/>
        </authorList>
    </citation>
    <scope>NUCLEOTIDE SEQUENCE [LARGE SCALE GENOMIC DNA]</scope>
    <source>
        <strain evidence="2 5">DSM 11525</strain>
    </source>
</reference>
<keyword evidence="4" id="KW-1185">Reference proteome</keyword>
<evidence type="ECO:0000313" key="5">
    <source>
        <dbReference type="Proteomes" id="UP000563601"/>
    </source>
</evidence>
<dbReference type="AlphaFoldDB" id="A0A6P1TDA8"/>
<dbReference type="EMBL" id="JACHHR010000001">
    <property type="protein sequence ID" value="MBB5210882.1"/>
    <property type="molecule type" value="Genomic_DNA"/>
</dbReference>
<accession>A0A6P1TDA8</accession>
<sequence>MKWSIPLPVVRSAITEILSIVIGVLLALAVNEWNQNRIEKIRAAEAIENVVQEIRSNIKFMNVVHSNNRAVVELLKNESVHQDDADEKQFVPGLQIQDAAWKMLNSTGVSEFIDYETLYDISAIYSLQDIYKSLGYQLVETTMSNRALVAALSPDASKTLGGDLFMEDMLLIDSVEEALLSSYAKTLEKLERR</sequence>
<keyword evidence="1" id="KW-0812">Transmembrane</keyword>